<evidence type="ECO:0000259" key="3">
    <source>
        <dbReference type="PROSITE" id="PS50095"/>
    </source>
</evidence>
<dbReference type="Gene3D" id="2.60.60.20">
    <property type="entry name" value="PLAT/LH2 domain"/>
    <property type="match status" value="6"/>
</dbReference>
<dbReference type="SMART" id="SM00308">
    <property type="entry name" value="LH2"/>
    <property type="match status" value="13"/>
</dbReference>
<name>A0ABQ9DXV7_9PASS</name>
<proteinExistence type="predicted"/>
<comment type="caution">
    <text evidence="4">The sequence shown here is derived from an EMBL/GenBank/DDBJ whole genome shotgun (WGS) entry which is preliminary data.</text>
</comment>
<feature type="domain" description="PLAT" evidence="3">
    <location>
        <begin position="1317"/>
        <end position="1435"/>
    </location>
</feature>
<dbReference type="Pfam" id="PF01477">
    <property type="entry name" value="PLAT"/>
    <property type="match status" value="15"/>
</dbReference>
<keyword evidence="5" id="KW-1185">Reference proteome</keyword>
<feature type="domain" description="PLAT" evidence="3">
    <location>
        <begin position="426"/>
        <end position="542"/>
    </location>
</feature>
<feature type="domain" description="PLAT" evidence="3">
    <location>
        <begin position="2249"/>
        <end position="2373"/>
    </location>
</feature>
<feature type="compositionally biased region" description="Basic and acidic residues" evidence="2">
    <location>
        <begin position="1"/>
        <end position="10"/>
    </location>
</feature>
<dbReference type="EMBL" id="WHWB01031854">
    <property type="protein sequence ID" value="KAJ7427697.1"/>
    <property type="molecule type" value="Genomic_DNA"/>
</dbReference>
<feature type="domain" description="PLAT" evidence="3">
    <location>
        <begin position="1448"/>
        <end position="1573"/>
    </location>
</feature>
<feature type="domain" description="PLAT" evidence="3">
    <location>
        <begin position="1774"/>
        <end position="1977"/>
    </location>
</feature>
<dbReference type="InterPro" id="IPR036392">
    <property type="entry name" value="PLAT/LH2_dom_sf"/>
</dbReference>
<feature type="domain" description="PLAT" evidence="3">
    <location>
        <begin position="555"/>
        <end position="675"/>
    </location>
</feature>
<feature type="domain" description="PLAT" evidence="3">
    <location>
        <begin position="1169"/>
        <end position="1287"/>
    </location>
</feature>
<evidence type="ECO:0000256" key="1">
    <source>
        <dbReference type="PROSITE-ProRule" id="PRU00152"/>
    </source>
</evidence>
<sequence length="2509" mass="284184">MKEKTEKNNMEEEEEEEEEEEVVEEVAEEDEEDESQEKKPKKKSKSEDSEINEEVKKKKKKKKKHREYSSEDEDDYERRKKKKKKGKKSKEKKKKKGDKSKKGKIDENFLEMYEKELRDYHSDSSNATEDEYNKKKVYEVVTVTGDVRGAGTDANVFVTLFGEHGITPKTHLTSKHPNDLTRWSSVFLEGNQGKEVKDDVVPKQLLMHVHYRSSTAFERSKTDVFRVKTNNVGQIKKIRIEHDNTGLNAGWFLDRVIVTDMNRPHLRFYFPCNNWLSKEDGDGLYVRDLVGSLNPMDVPKINKYVVRVFTGEVSGSGTDADVFINIFGEKGDTGVRKLDNDKDNFEKGAEDKFTLDAPNLGKLRKINIGHNNKGGSAGWFLAKVIIEDIGNKCVYQFPVGRWFALDEDDGKIQRDILVGGTEATGIVYNVAVVTGDIRGAGTNSKIHVILHGSKGLKNSGKIFLEGGEFERARTDLFNVEIAALLSPLSRVTIGHDNCGVSSGWFCEKVVVYCPFTGIEQTFPCGKWLDEDEGDGLIERELYEMVSLRQKRLKKNPWSLWIWTSDIKNAGTDATIFFQIYGDKGKSDEMKLDNNSDNFETGQTDKFMIELPDLGTFYKLRIWHEKRNPFAGWHLNKVRGQQGKVYLKSQTGQRDLQCPFWVTVPQLAAEFDVQWLEVPPCHAKGWKPGEKEAQRGLSLYNSVKGDCSQVTLLKTLTKEKYSFNCGRWLDINEDDNEIVRELPAEGSLVTEVMPVIKYRVTVCTGTVSGSGTDANVFVCLIGDQGDTGERVLYNCINTVNKFEKGNADEFFVEAVTLKQVRRVRIGHDGKGGSSGWYLAKVIVREEGQPESEAVEFPCYRWLDKNEDDGQIVRELVPAGESPMLKNVSYHISVKTGDIPGASSDSRVFIKLYGEKADSSKEFLLVSDNDLGNYFERGRVDEFTLDMMDIGKINRILIGHDNVGLRSGWFLASVQITVPVQGRQYMFPCNRWLDKDEADGRVEVEVYPSEIVPIEKLINYEVSVVTGDVRAAGTNAKVFMQIYGETGKTELIILENRSNNFERGATDVFKREAADVGKIYKIRIGHDGTGIGDGWFLESITLKRLATKATDSDKKKKKKKKSDEEEEEETKVEEGMDVYTFVAHRWLAKDEGDKELVVELVPDGESDLEENTYEVHVLTGTVWGAGTDANVFLNIYGLERGDTGERQLKRSNNLNKFEKGQVDVFTIKAIDLGELKKLRIRHDNSGTSPSWFLERVEIVDLRDSTTYYFPCQRWLAVEEDDGQIVRELVPVDEAFVKKDSENDGQSPATLGLEQKAKSTTYTVKVKTGDKKNAGTDSNVFITLYGSKDDTGIVSLKASKINKNKFERGKVDEFTVESVDIGDLKKIKIGHDNKGNSTGWFLEWVEIDAPSLGQCLKFPCGRWLDKSEDDGAVERIIFPAKLQTREYIPFVPYEITVYTSDVFGAGTDADVFIVLYGTDGICTQQKSLCLNKREQRMYFERNSVNQFIVELEDVGDMIEKIRIGHNGGGLNSGWHLDRVAIRRLLPNGKGSETVTFPCERWLAKSEDDGETVRELVPSDIFTEKLLKDGTLKQIEEEVEDPLEVHTYKISVFTGDIYGAGTDANVFLNIYGDLGDMGERKLSKSETNFNKFERGQNQLLLNTLQEDTFTIEAVDLGILYKIKIRHDNSMFSPDWFLEKVEILDETTEESFVFVCERWLSKKKEDKKIERTLYEQSYDGERNSLDVSSLSVSSQDSNANLKETKKSRLVKAAEEGSMIPYHITITTGTEYDSSTDSRVYIIIMGPQKVQTERLWLDLPEGKDEFADGSVEKFSVWGLDVGEIKKVEVILCAYGNSHGLGQRGRKDIPQCQKDRKSRLKKEIARDVGRYLLLLQKDTGSPRQLDAKDILFWPVTDTKAVQVFCRNLVSSNVLVGHDGATPESCWLMEELTIVVPTKGVMYNFVCKCWLARDKGDGLTSRILNILDAECVNIGIKILYEVTVVTGDIESGGTDTNIFMTVFGSNGNTEEMQLEKNGDRFERGQEDSFIMEIADIAPLRKMRIRTDGKGTRPHWFLERIILKNLTNQEVATFTYGEWLSKLKNANGSLVCEMPAVIDEEQMMEDTTYSLQVKTSDIGGAGTDANVSLILFGEYGDSGTLALKESNKSNKFERNQMDEFSFSDMLSLGDLCKVRVWHDNKGIAPGWHLEYIDVMDSAMDKTFRFQCDRWLAKGEDDGQLIRELACANNDILELKERTAYEIVTVTSDREDADTKENVWIILEGKMGRSKEFLMENSSKKRRFERGATDTFQFSSKNVGDIAAICVGHCPKDGKKSSAKADVFWHVQEIIVTEMELCNKYFFRCNSKIPLRYKRRDYKVFECAKVTESFASKARSLVPVKYETIVVTGFEKGAGTDANVFITIYGLNGDSGKRALKQKFRNLFERGKTNRFYLETLDMGELKKVRIEHDNSGLAPGWLVERVEITNSATGVTTIFPCGKWLDENRGDGLIWRELFPRY</sequence>
<dbReference type="Proteomes" id="UP001145742">
    <property type="component" value="Unassembled WGS sequence"/>
</dbReference>
<dbReference type="CDD" id="cd01756">
    <property type="entry name" value="PLAT_repeat"/>
    <property type="match status" value="14"/>
</dbReference>
<evidence type="ECO:0000313" key="5">
    <source>
        <dbReference type="Proteomes" id="UP001145742"/>
    </source>
</evidence>
<dbReference type="PANTHER" id="PTHR45901">
    <property type="entry name" value="PROTEIN CBG12474"/>
    <property type="match status" value="1"/>
</dbReference>
<feature type="domain" description="PLAT" evidence="3">
    <location>
        <begin position="886"/>
        <end position="1005"/>
    </location>
</feature>
<feature type="domain" description="PLAT" evidence="3">
    <location>
        <begin position="1602"/>
        <end position="1729"/>
    </location>
</feature>
<feature type="domain" description="PLAT" evidence="3">
    <location>
        <begin position="1016"/>
        <end position="1159"/>
    </location>
</feature>
<feature type="compositionally biased region" description="Basic and acidic residues" evidence="2">
    <location>
        <begin position="45"/>
        <end position="56"/>
    </location>
</feature>
<feature type="domain" description="PLAT" evidence="3">
    <location>
        <begin position="1990"/>
        <end position="2105"/>
    </location>
</feature>
<gene>
    <name evidence="4" type="ORF">WISP_04524</name>
</gene>
<evidence type="ECO:0000256" key="2">
    <source>
        <dbReference type="SAM" id="MobiDB-lite"/>
    </source>
</evidence>
<comment type="caution">
    <text evidence="1">Lacks conserved residue(s) required for the propagation of feature annotation.</text>
</comment>
<feature type="domain" description="PLAT" evidence="3">
    <location>
        <begin position="755"/>
        <end position="875"/>
    </location>
</feature>
<dbReference type="PROSITE" id="PS50095">
    <property type="entry name" value="PLAT"/>
    <property type="match status" value="16"/>
</dbReference>
<dbReference type="SUPFAM" id="SSF49723">
    <property type="entry name" value="Lipase/lipooxygenase domain (PLAT/LH2 domain)"/>
    <property type="match status" value="17"/>
</dbReference>
<dbReference type="Gene3D" id="2.40.180.10">
    <property type="entry name" value="Catalase core domain"/>
    <property type="match status" value="11"/>
</dbReference>
<protein>
    <recommendedName>
        <fullName evidence="3">PLAT domain-containing protein</fullName>
    </recommendedName>
</protein>
<feature type="region of interest" description="Disordered" evidence="2">
    <location>
        <begin position="1111"/>
        <end position="1131"/>
    </location>
</feature>
<feature type="compositionally biased region" description="Basic residues" evidence="2">
    <location>
        <begin position="57"/>
        <end position="66"/>
    </location>
</feature>
<feature type="domain" description="PLAT" evidence="3">
    <location>
        <begin position="136"/>
        <end position="290"/>
    </location>
</feature>
<feature type="domain" description="PLAT" evidence="3">
    <location>
        <begin position="2390"/>
        <end position="2506"/>
    </location>
</feature>
<dbReference type="PANTHER" id="PTHR45901:SF3">
    <property type="entry name" value="LIPOXYGENASE HOMOLOGY DOMAIN-CONTAINING PROTEIN 1"/>
    <property type="match status" value="1"/>
</dbReference>
<reference evidence="4" key="1">
    <citation type="submission" date="2019-10" db="EMBL/GenBank/DDBJ databases">
        <authorList>
            <person name="Soares A.E.R."/>
            <person name="Aleixo A."/>
            <person name="Schneider P."/>
            <person name="Miyaki C.Y."/>
            <person name="Schneider M.P."/>
            <person name="Mello C."/>
            <person name="Vasconcelos A.T.R."/>
        </authorList>
    </citation>
    <scope>NUCLEOTIDE SEQUENCE</scope>
    <source>
        <tissue evidence="4">Muscle</tissue>
    </source>
</reference>
<evidence type="ECO:0000313" key="4">
    <source>
        <dbReference type="EMBL" id="KAJ7427697.1"/>
    </source>
</evidence>
<dbReference type="InterPro" id="IPR001024">
    <property type="entry name" value="PLAT/LH2_dom"/>
</dbReference>
<accession>A0ABQ9DXV7</accession>
<feature type="region of interest" description="Disordered" evidence="2">
    <location>
        <begin position="1"/>
        <end position="107"/>
    </location>
</feature>
<feature type="compositionally biased region" description="Basic residues" evidence="2">
    <location>
        <begin position="79"/>
        <end position="102"/>
    </location>
</feature>
<feature type="domain" description="PLAT" evidence="3">
    <location>
        <begin position="2118"/>
        <end position="2236"/>
    </location>
</feature>
<dbReference type="InterPro" id="IPR052970">
    <property type="entry name" value="Inner_ear_hair_cell_LOXHD"/>
</dbReference>
<feature type="compositionally biased region" description="Acidic residues" evidence="2">
    <location>
        <begin position="11"/>
        <end position="35"/>
    </location>
</feature>
<organism evidence="4 5">
    <name type="scientific">Willisornis vidua</name>
    <name type="common">Xingu scale-backed antbird</name>
    <dbReference type="NCBI Taxonomy" id="1566151"/>
    <lineage>
        <taxon>Eukaryota</taxon>
        <taxon>Metazoa</taxon>
        <taxon>Chordata</taxon>
        <taxon>Craniata</taxon>
        <taxon>Vertebrata</taxon>
        <taxon>Euteleostomi</taxon>
        <taxon>Archelosauria</taxon>
        <taxon>Archosauria</taxon>
        <taxon>Dinosauria</taxon>
        <taxon>Saurischia</taxon>
        <taxon>Theropoda</taxon>
        <taxon>Coelurosauria</taxon>
        <taxon>Aves</taxon>
        <taxon>Neognathae</taxon>
        <taxon>Neoaves</taxon>
        <taxon>Telluraves</taxon>
        <taxon>Australaves</taxon>
        <taxon>Passeriformes</taxon>
        <taxon>Thamnophilidae</taxon>
        <taxon>Willisornis</taxon>
    </lineage>
</organism>
<feature type="domain" description="PLAT" evidence="3">
    <location>
        <begin position="302"/>
        <end position="417"/>
    </location>
</feature>